<dbReference type="Proteomes" id="UP000324222">
    <property type="component" value="Unassembled WGS sequence"/>
</dbReference>
<keyword evidence="2" id="KW-1185">Reference proteome</keyword>
<accession>A0A5B7IAM4</accession>
<sequence length="69" mass="7121">MRCNAMQKTTSAISLHAEIKTSPDARALDIGQPGACVDAGRASVVKTCACIANTATLLKTTLGALTCRE</sequence>
<proteinExistence type="predicted"/>
<gene>
    <name evidence="1" type="ORF">E2C01_072407</name>
</gene>
<evidence type="ECO:0000313" key="1">
    <source>
        <dbReference type="EMBL" id="MPC77938.1"/>
    </source>
</evidence>
<organism evidence="1 2">
    <name type="scientific">Portunus trituberculatus</name>
    <name type="common">Swimming crab</name>
    <name type="synonym">Neptunus trituberculatus</name>
    <dbReference type="NCBI Taxonomy" id="210409"/>
    <lineage>
        <taxon>Eukaryota</taxon>
        <taxon>Metazoa</taxon>
        <taxon>Ecdysozoa</taxon>
        <taxon>Arthropoda</taxon>
        <taxon>Crustacea</taxon>
        <taxon>Multicrustacea</taxon>
        <taxon>Malacostraca</taxon>
        <taxon>Eumalacostraca</taxon>
        <taxon>Eucarida</taxon>
        <taxon>Decapoda</taxon>
        <taxon>Pleocyemata</taxon>
        <taxon>Brachyura</taxon>
        <taxon>Eubrachyura</taxon>
        <taxon>Portunoidea</taxon>
        <taxon>Portunidae</taxon>
        <taxon>Portuninae</taxon>
        <taxon>Portunus</taxon>
    </lineage>
</organism>
<comment type="caution">
    <text evidence="1">The sequence shown here is derived from an EMBL/GenBank/DDBJ whole genome shotgun (WGS) entry which is preliminary data.</text>
</comment>
<reference evidence="1 2" key="1">
    <citation type="submission" date="2019-05" db="EMBL/GenBank/DDBJ databases">
        <title>Another draft genome of Portunus trituberculatus and its Hox gene families provides insights of decapod evolution.</title>
        <authorList>
            <person name="Jeong J.-H."/>
            <person name="Song I."/>
            <person name="Kim S."/>
            <person name="Choi T."/>
            <person name="Kim D."/>
            <person name="Ryu S."/>
            <person name="Kim W."/>
        </authorList>
    </citation>
    <scope>NUCLEOTIDE SEQUENCE [LARGE SCALE GENOMIC DNA]</scope>
    <source>
        <tissue evidence="1">Muscle</tissue>
    </source>
</reference>
<name>A0A5B7IAM4_PORTR</name>
<evidence type="ECO:0000313" key="2">
    <source>
        <dbReference type="Proteomes" id="UP000324222"/>
    </source>
</evidence>
<dbReference type="AlphaFoldDB" id="A0A5B7IAM4"/>
<dbReference type="EMBL" id="VSRR010047147">
    <property type="protein sequence ID" value="MPC77938.1"/>
    <property type="molecule type" value="Genomic_DNA"/>
</dbReference>
<protein>
    <submittedName>
        <fullName evidence="1">Uncharacterized protein</fullName>
    </submittedName>
</protein>